<protein>
    <recommendedName>
        <fullName evidence="3">Surface antigen BspA-like</fullName>
    </recommendedName>
</protein>
<organism evidence="1 2">
    <name type="scientific">Tritrichomonas musculus</name>
    <dbReference type="NCBI Taxonomy" id="1915356"/>
    <lineage>
        <taxon>Eukaryota</taxon>
        <taxon>Metamonada</taxon>
        <taxon>Parabasalia</taxon>
        <taxon>Tritrichomonadida</taxon>
        <taxon>Tritrichomonadidae</taxon>
        <taxon>Tritrichomonas</taxon>
    </lineage>
</organism>
<gene>
    <name evidence="1" type="ORF">M9Y10_018644</name>
</gene>
<name>A0ABR2HMP4_9EUKA</name>
<reference evidence="1 2" key="1">
    <citation type="submission" date="2024-04" db="EMBL/GenBank/DDBJ databases">
        <title>Tritrichomonas musculus Genome.</title>
        <authorList>
            <person name="Alves-Ferreira E."/>
            <person name="Grigg M."/>
            <person name="Lorenzi H."/>
            <person name="Galac M."/>
        </authorList>
    </citation>
    <scope>NUCLEOTIDE SEQUENCE [LARGE SCALE GENOMIC DNA]</scope>
    <source>
        <strain evidence="1 2">EAF2021</strain>
    </source>
</reference>
<accession>A0ABR2HMP4</accession>
<sequence length="118" mass="13199">MTIPSFIKRIDAFSIHVCSKLLKVEIQENLQLEEIDESAFSGASIASLSIPPHLKTIGENVFTYCMQLRKVEITENSELQRIDKYAFSFSAIESLVIPSSVTCVDTTAVVQKFANNRN</sequence>
<dbReference type="SUPFAM" id="SSF52058">
    <property type="entry name" value="L domain-like"/>
    <property type="match status" value="1"/>
</dbReference>
<dbReference type="InterPro" id="IPR026906">
    <property type="entry name" value="LRR_5"/>
</dbReference>
<evidence type="ECO:0000313" key="1">
    <source>
        <dbReference type="EMBL" id="KAK8849276.1"/>
    </source>
</evidence>
<dbReference type="Gene3D" id="3.80.10.10">
    <property type="entry name" value="Ribonuclease Inhibitor"/>
    <property type="match status" value="1"/>
</dbReference>
<proteinExistence type="predicted"/>
<dbReference type="EMBL" id="JAPFFF010000026">
    <property type="protein sequence ID" value="KAK8849276.1"/>
    <property type="molecule type" value="Genomic_DNA"/>
</dbReference>
<keyword evidence="2" id="KW-1185">Reference proteome</keyword>
<evidence type="ECO:0008006" key="3">
    <source>
        <dbReference type="Google" id="ProtNLM"/>
    </source>
</evidence>
<dbReference type="Proteomes" id="UP001470230">
    <property type="component" value="Unassembled WGS sequence"/>
</dbReference>
<evidence type="ECO:0000313" key="2">
    <source>
        <dbReference type="Proteomes" id="UP001470230"/>
    </source>
</evidence>
<comment type="caution">
    <text evidence="1">The sequence shown here is derived from an EMBL/GenBank/DDBJ whole genome shotgun (WGS) entry which is preliminary data.</text>
</comment>
<dbReference type="Pfam" id="PF13306">
    <property type="entry name" value="LRR_5"/>
    <property type="match status" value="1"/>
</dbReference>
<dbReference type="InterPro" id="IPR032675">
    <property type="entry name" value="LRR_dom_sf"/>
</dbReference>